<comment type="caution">
    <text evidence="1">The sequence shown here is derived from an EMBL/GenBank/DDBJ whole genome shotgun (WGS) entry which is preliminary data.</text>
</comment>
<name>A0A8J3KVS0_9ACTN</name>
<keyword evidence="2" id="KW-1185">Reference proteome</keyword>
<dbReference type="AlphaFoldDB" id="A0A8J3KVS0"/>
<gene>
    <name evidence="1" type="ORF">Cco03nite_28490</name>
</gene>
<protein>
    <submittedName>
        <fullName evidence="1">Uncharacterized protein</fullName>
    </submittedName>
</protein>
<organism evidence="1 2">
    <name type="scientific">Catellatospora coxensis</name>
    <dbReference type="NCBI Taxonomy" id="310354"/>
    <lineage>
        <taxon>Bacteria</taxon>
        <taxon>Bacillati</taxon>
        <taxon>Actinomycetota</taxon>
        <taxon>Actinomycetes</taxon>
        <taxon>Micromonosporales</taxon>
        <taxon>Micromonosporaceae</taxon>
        <taxon>Catellatospora</taxon>
    </lineage>
</organism>
<evidence type="ECO:0000313" key="2">
    <source>
        <dbReference type="Proteomes" id="UP000630887"/>
    </source>
</evidence>
<dbReference type="EMBL" id="BONI01000020">
    <property type="protein sequence ID" value="GIG06149.1"/>
    <property type="molecule type" value="Genomic_DNA"/>
</dbReference>
<proteinExistence type="predicted"/>
<sequence length="65" mass="7017">MTETVIVARVPSDQRLGQSYLQVTERRSREDFLSATIGAHPRSLTLHPGLDNGGHAAAVPGVHIE</sequence>
<accession>A0A8J3KVS0</accession>
<reference evidence="1 2" key="1">
    <citation type="submission" date="2021-01" db="EMBL/GenBank/DDBJ databases">
        <title>Whole genome shotgun sequence of Catellatospora coxensis NBRC 107359.</title>
        <authorList>
            <person name="Komaki H."/>
            <person name="Tamura T."/>
        </authorList>
    </citation>
    <scope>NUCLEOTIDE SEQUENCE [LARGE SCALE GENOMIC DNA]</scope>
    <source>
        <strain evidence="1 2">NBRC 107359</strain>
    </source>
</reference>
<dbReference type="Proteomes" id="UP000630887">
    <property type="component" value="Unassembled WGS sequence"/>
</dbReference>
<evidence type="ECO:0000313" key="1">
    <source>
        <dbReference type="EMBL" id="GIG06149.1"/>
    </source>
</evidence>